<keyword evidence="2" id="KW-0326">Glycosidase</keyword>
<comment type="caution">
    <text evidence="2">The sequence shown here is derived from an EMBL/GenBank/DDBJ whole genome shotgun (WGS) entry which is preliminary data.</text>
</comment>
<dbReference type="InterPro" id="IPR055170">
    <property type="entry name" value="GFO_IDH_MocA-like_dom"/>
</dbReference>
<sequence>SRETGWSDSEWMIKDWVNWKWLSGDHIVEQHVHNIDVFTWFSGLKPVYATGFGSRQRRITGDQYDNFSIDFTMENGIHLHSMCRQIDGCADNVSEFIQGTKGSWSTANGNTVINDLAGNEIWKYDFAAEEQAFKQTDPYVLEHVNWVNHIRSNKPIDQASETAVANMAAIMGRESAYTGAKTTWEEMIASTLDYTPQDLNLGKMNMSTFVVPVPGKGK</sequence>
<dbReference type="InterPro" id="IPR050463">
    <property type="entry name" value="Gfo/Idh/MocA_oxidrdct_glycsds"/>
</dbReference>
<dbReference type="AlphaFoldDB" id="A0A5J4RBY2"/>
<dbReference type="Pfam" id="PF22725">
    <property type="entry name" value="GFO_IDH_MocA_C3"/>
    <property type="match status" value="1"/>
</dbReference>
<feature type="domain" description="GFO/IDH/MocA-like oxidoreductase" evidence="1">
    <location>
        <begin position="16"/>
        <end position="103"/>
    </location>
</feature>
<protein>
    <submittedName>
        <fullName evidence="2">Glycosyl hydrolase family 109 protein</fullName>
        <ecNumber evidence="2">3.2.1.-</ecNumber>
    </submittedName>
</protein>
<proteinExistence type="predicted"/>
<evidence type="ECO:0000313" key="2">
    <source>
        <dbReference type="EMBL" id="KAA6331348.1"/>
    </source>
</evidence>
<gene>
    <name evidence="2" type="ORF">EZS27_020028</name>
</gene>
<dbReference type="EMBL" id="SNRY01001382">
    <property type="protein sequence ID" value="KAA6331348.1"/>
    <property type="molecule type" value="Genomic_DNA"/>
</dbReference>
<dbReference type="EC" id="3.2.1.-" evidence="2"/>
<name>A0A5J4RBY2_9ZZZZ</name>
<dbReference type="Gene3D" id="3.30.360.10">
    <property type="entry name" value="Dihydrodipicolinate Reductase, domain 2"/>
    <property type="match status" value="1"/>
</dbReference>
<dbReference type="GO" id="GO:0016798">
    <property type="term" value="F:hydrolase activity, acting on glycosyl bonds"/>
    <property type="evidence" value="ECO:0007669"/>
    <property type="project" value="UniProtKB-KW"/>
</dbReference>
<reference evidence="2" key="1">
    <citation type="submission" date="2019-03" db="EMBL/GenBank/DDBJ databases">
        <title>Single cell metagenomics reveals metabolic interactions within the superorganism composed of flagellate Streblomastix strix and complex community of Bacteroidetes bacteria on its surface.</title>
        <authorList>
            <person name="Treitli S.C."/>
            <person name="Kolisko M."/>
            <person name="Husnik F."/>
            <person name="Keeling P."/>
            <person name="Hampl V."/>
        </authorList>
    </citation>
    <scope>NUCLEOTIDE SEQUENCE</scope>
    <source>
        <strain evidence="2">STM</strain>
    </source>
</reference>
<feature type="non-terminal residue" evidence="2">
    <location>
        <position position="1"/>
    </location>
</feature>
<accession>A0A5J4RBY2</accession>
<dbReference type="SUPFAM" id="SSF55347">
    <property type="entry name" value="Glyceraldehyde-3-phosphate dehydrogenase-like, C-terminal domain"/>
    <property type="match status" value="1"/>
</dbReference>
<evidence type="ECO:0000259" key="1">
    <source>
        <dbReference type="Pfam" id="PF22725"/>
    </source>
</evidence>
<dbReference type="PANTHER" id="PTHR43818">
    <property type="entry name" value="BCDNA.GH03377"/>
    <property type="match status" value="1"/>
</dbReference>
<organism evidence="2">
    <name type="scientific">termite gut metagenome</name>
    <dbReference type="NCBI Taxonomy" id="433724"/>
    <lineage>
        <taxon>unclassified sequences</taxon>
        <taxon>metagenomes</taxon>
        <taxon>organismal metagenomes</taxon>
    </lineage>
</organism>
<keyword evidence="2" id="KW-0378">Hydrolase</keyword>
<dbReference type="PANTHER" id="PTHR43818:SF5">
    <property type="entry name" value="OXIDOREDUCTASE FAMILY PROTEIN"/>
    <property type="match status" value="1"/>
</dbReference>